<dbReference type="Gene3D" id="3.30.70.270">
    <property type="match status" value="1"/>
</dbReference>
<dbReference type="PANTHER" id="PTHR47027">
    <property type="entry name" value="REVERSE TRANSCRIPTASE DOMAIN-CONTAINING PROTEIN"/>
    <property type="match status" value="1"/>
</dbReference>
<keyword evidence="2" id="KW-0695">RNA-directed DNA polymerase</keyword>
<feature type="domain" description="Reverse transcriptase" evidence="1">
    <location>
        <begin position="1"/>
        <end position="223"/>
    </location>
</feature>
<evidence type="ECO:0000313" key="3">
    <source>
        <dbReference type="Proteomes" id="UP000478052"/>
    </source>
</evidence>
<dbReference type="InterPro" id="IPR043128">
    <property type="entry name" value="Rev_trsase/Diguanyl_cyclase"/>
</dbReference>
<dbReference type="PRINTS" id="PR01345">
    <property type="entry name" value="CERVTRCPTASE"/>
</dbReference>
<protein>
    <submittedName>
        <fullName evidence="2">LINE-1 reverse transcriptase</fullName>
    </submittedName>
</protein>
<dbReference type="Pfam" id="PF00078">
    <property type="entry name" value="RVT_1"/>
    <property type="match status" value="1"/>
</dbReference>
<sequence>MKKVTNYRGISLLDTAYKMLSIAILRRLEMYAKDIVGEYQCGFKKGKYTTHHIHTLRQLMEKYYEYNKDLHILFVDFKQAYDSINREQLWITLRNFGIPDKLVRLVQMCNEQTYCKVRFLGEVSTSPGKGSSNATDMKEMDVIGTHTLLAYADDIIILGKSKHDIEERARKLINYSSSMGLVINENKTKYMMMTRNATTKGNLHVGDLTFEQVGDFKYLGVNINEKNNMHNEVKMRLNVANRCYFTMKEMLSSKLLSRRTKERLYCTYMRPIVTYACETWSSTQGDEEKLQNFERKILRKIYGPVYNNELKRFERRKNENLQQLYNKPSIRHFLIRKRLEWAGHVWRAEDMLIKKVTESKTTGK</sequence>
<dbReference type="InterPro" id="IPR000477">
    <property type="entry name" value="RT_dom"/>
</dbReference>
<accession>A0A6G0Z7R2</accession>
<organism evidence="2 3">
    <name type="scientific">Aphis craccivora</name>
    <name type="common">Cowpea aphid</name>
    <dbReference type="NCBI Taxonomy" id="307492"/>
    <lineage>
        <taxon>Eukaryota</taxon>
        <taxon>Metazoa</taxon>
        <taxon>Ecdysozoa</taxon>
        <taxon>Arthropoda</taxon>
        <taxon>Hexapoda</taxon>
        <taxon>Insecta</taxon>
        <taxon>Pterygota</taxon>
        <taxon>Neoptera</taxon>
        <taxon>Paraneoptera</taxon>
        <taxon>Hemiptera</taxon>
        <taxon>Sternorrhyncha</taxon>
        <taxon>Aphidomorpha</taxon>
        <taxon>Aphidoidea</taxon>
        <taxon>Aphididae</taxon>
        <taxon>Aphidini</taxon>
        <taxon>Aphis</taxon>
        <taxon>Aphis</taxon>
    </lineage>
</organism>
<name>A0A6G0Z7R2_APHCR</name>
<reference evidence="2 3" key="1">
    <citation type="submission" date="2019-08" db="EMBL/GenBank/DDBJ databases">
        <title>Whole genome of Aphis craccivora.</title>
        <authorList>
            <person name="Voronova N.V."/>
            <person name="Shulinski R.S."/>
            <person name="Bandarenka Y.V."/>
            <person name="Zhorov D.G."/>
            <person name="Warner D."/>
        </authorList>
    </citation>
    <scope>NUCLEOTIDE SEQUENCE [LARGE SCALE GENOMIC DNA]</scope>
    <source>
        <strain evidence="2">180601</strain>
        <tissue evidence="2">Whole Body</tissue>
    </source>
</reference>
<dbReference type="PROSITE" id="PS50878">
    <property type="entry name" value="RT_POL"/>
    <property type="match status" value="1"/>
</dbReference>
<keyword evidence="3" id="KW-1185">Reference proteome</keyword>
<proteinExistence type="predicted"/>
<dbReference type="SUPFAM" id="SSF56672">
    <property type="entry name" value="DNA/RNA polymerases"/>
    <property type="match status" value="1"/>
</dbReference>
<evidence type="ECO:0000313" key="2">
    <source>
        <dbReference type="EMBL" id="KAF0766586.1"/>
    </source>
</evidence>
<comment type="caution">
    <text evidence="2">The sequence shown here is derived from an EMBL/GenBank/DDBJ whole genome shotgun (WGS) entry which is preliminary data.</text>
</comment>
<dbReference type="EMBL" id="VUJU01001156">
    <property type="protein sequence ID" value="KAF0766586.1"/>
    <property type="molecule type" value="Genomic_DNA"/>
</dbReference>
<dbReference type="AlphaFoldDB" id="A0A6G0Z7R2"/>
<dbReference type="Proteomes" id="UP000478052">
    <property type="component" value="Unassembled WGS sequence"/>
</dbReference>
<dbReference type="CDD" id="cd01650">
    <property type="entry name" value="RT_nLTR_like"/>
    <property type="match status" value="1"/>
</dbReference>
<dbReference type="PANTHER" id="PTHR47027:SF20">
    <property type="entry name" value="REVERSE TRANSCRIPTASE-LIKE PROTEIN WITH RNA-DIRECTED DNA POLYMERASE DOMAIN"/>
    <property type="match status" value="1"/>
</dbReference>
<dbReference type="GO" id="GO:0003964">
    <property type="term" value="F:RNA-directed DNA polymerase activity"/>
    <property type="evidence" value="ECO:0007669"/>
    <property type="project" value="UniProtKB-KW"/>
</dbReference>
<evidence type="ECO:0000259" key="1">
    <source>
        <dbReference type="PROSITE" id="PS50878"/>
    </source>
</evidence>
<keyword evidence="2" id="KW-0808">Transferase</keyword>
<dbReference type="OrthoDB" id="6625457at2759"/>
<gene>
    <name evidence="2" type="ORF">FWK35_00025151</name>
</gene>
<dbReference type="InterPro" id="IPR043502">
    <property type="entry name" value="DNA/RNA_pol_sf"/>
</dbReference>
<keyword evidence="2" id="KW-0548">Nucleotidyltransferase</keyword>